<keyword evidence="2" id="KW-1185">Reference proteome</keyword>
<accession>A0ABT2RJS3</accession>
<organism evidence="1 2">
    <name type="scientific">Dorea acetigenes</name>
    <dbReference type="NCBI Taxonomy" id="2981787"/>
    <lineage>
        <taxon>Bacteria</taxon>
        <taxon>Bacillati</taxon>
        <taxon>Bacillota</taxon>
        <taxon>Clostridia</taxon>
        <taxon>Lachnospirales</taxon>
        <taxon>Lachnospiraceae</taxon>
        <taxon>Dorea</taxon>
    </lineage>
</organism>
<dbReference type="RefSeq" id="WP_158368288.1">
    <property type="nucleotide sequence ID" value="NZ_JAOQJU010000002.1"/>
</dbReference>
<dbReference type="Proteomes" id="UP001652431">
    <property type="component" value="Unassembled WGS sequence"/>
</dbReference>
<evidence type="ECO:0000313" key="2">
    <source>
        <dbReference type="Proteomes" id="UP001652431"/>
    </source>
</evidence>
<comment type="caution">
    <text evidence="1">The sequence shown here is derived from an EMBL/GenBank/DDBJ whole genome shotgun (WGS) entry which is preliminary data.</text>
</comment>
<gene>
    <name evidence="1" type="ORF">OCV99_03650</name>
</gene>
<evidence type="ECO:0000313" key="1">
    <source>
        <dbReference type="EMBL" id="MCU6685660.1"/>
    </source>
</evidence>
<dbReference type="EMBL" id="JAOQJU010000002">
    <property type="protein sequence ID" value="MCU6685660.1"/>
    <property type="molecule type" value="Genomic_DNA"/>
</dbReference>
<proteinExistence type="predicted"/>
<dbReference type="Pfam" id="PF06995">
    <property type="entry name" value="Phage_P2_GpU"/>
    <property type="match status" value="1"/>
</dbReference>
<dbReference type="InterPro" id="IPR009734">
    <property type="entry name" value="Myoviridae_GpU"/>
</dbReference>
<protein>
    <submittedName>
        <fullName evidence="1">Phage tail protein</fullName>
    </submittedName>
</protein>
<sequence>MAIGNWGKTIKFEVTSNKVLTFSDFKRTVSGRWKSHPIVGKKPKGEFAGPDASSVTFDIVLAAEQGVKPRATITTLEKAAETGVVDYLYIGGRKVGSGKMALENISETWDEIWKGGELVKAKCSLTFSEYN</sequence>
<reference evidence="1 2" key="1">
    <citation type="journal article" date="2021" name="ISME Commun">
        <title>Automated analysis of genomic sequences facilitates high-throughput and comprehensive description of bacteria.</title>
        <authorList>
            <person name="Hitch T.C.A."/>
        </authorList>
    </citation>
    <scope>NUCLEOTIDE SEQUENCE [LARGE SCALE GENOMIC DNA]</scope>
    <source>
        <strain evidence="1 2">Sanger_03</strain>
    </source>
</reference>
<name>A0ABT2RJS3_9FIRM</name>